<protein>
    <submittedName>
        <fullName evidence="1">Uncharacterized protein</fullName>
    </submittedName>
</protein>
<sequence>MPDSHGLLNDAPDPWELEAWSLLIFPEVAEPRLSCQQLERDKIARPEETCLQDGLAAPPANRKVSQPFSVVDTASSVPMLAPAASTGILSHDSTPGHFPETDPGLPSARAAARLRVNKRQKLSADAKTAATDTGNYRVAQDTTFKRSRHLSSLKENESMMVQPGWHAVVPCERDIRQVYHAIEVGDLNVLVHIPDAGRGRLMTLRDLMAVPPDQQGRMFAEISQQIVNARPFMRAEGDATHLTMQRCAGAVGLLGSAFFKPKGGFHFHNKVLVDGHHLPEQAEQAVDPADIMRVLQLDIRQARAAHRIWRQATLQLSRLQTEQGEILSQIRCCDAQPAAWHHPASYSASRQVQLLQQVAELSENALLQHEVLRHTSRLFVWEVSCQNADGMFEGDDTDPASAI</sequence>
<proteinExistence type="predicted"/>
<comment type="caution">
    <text evidence="1">The sequence shown here is derived from an EMBL/GenBank/DDBJ whole genome shotgun (WGS) entry which is preliminary data.</text>
</comment>
<reference evidence="1 2" key="1">
    <citation type="journal article" date="2024" name="Nat. Commun.">
        <title>Phylogenomics reveals the evolutionary origins of lichenization in chlorophyte algae.</title>
        <authorList>
            <person name="Puginier C."/>
            <person name="Libourel C."/>
            <person name="Otte J."/>
            <person name="Skaloud P."/>
            <person name="Haon M."/>
            <person name="Grisel S."/>
            <person name="Petersen M."/>
            <person name="Berrin J.G."/>
            <person name="Delaux P.M."/>
            <person name="Dal Grande F."/>
            <person name="Keller J."/>
        </authorList>
    </citation>
    <scope>NUCLEOTIDE SEQUENCE [LARGE SCALE GENOMIC DNA]</scope>
    <source>
        <strain evidence="1 2">SAG 2523</strain>
    </source>
</reference>
<organism evidence="1 2">
    <name type="scientific">Apatococcus fuscideae</name>
    <dbReference type="NCBI Taxonomy" id="2026836"/>
    <lineage>
        <taxon>Eukaryota</taxon>
        <taxon>Viridiplantae</taxon>
        <taxon>Chlorophyta</taxon>
        <taxon>core chlorophytes</taxon>
        <taxon>Trebouxiophyceae</taxon>
        <taxon>Chlorellales</taxon>
        <taxon>Chlorellaceae</taxon>
        <taxon>Apatococcus</taxon>
    </lineage>
</organism>
<gene>
    <name evidence="1" type="ORF">WJX84_007468</name>
</gene>
<dbReference type="AlphaFoldDB" id="A0AAW1TBD1"/>
<name>A0AAW1TBD1_9CHLO</name>
<dbReference type="EMBL" id="JALJOV010000187">
    <property type="protein sequence ID" value="KAK9866128.1"/>
    <property type="molecule type" value="Genomic_DNA"/>
</dbReference>
<accession>A0AAW1TBD1</accession>
<keyword evidence="2" id="KW-1185">Reference proteome</keyword>
<dbReference type="Proteomes" id="UP001485043">
    <property type="component" value="Unassembled WGS sequence"/>
</dbReference>
<evidence type="ECO:0000313" key="1">
    <source>
        <dbReference type="EMBL" id="KAK9866128.1"/>
    </source>
</evidence>
<evidence type="ECO:0000313" key="2">
    <source>
        <dbReference type="Proteomes" id="UP001485043"/>
    </source>
</evidence>